<accession>A0A6C0KMR7</accession>
<feature type="region of interest" description="Disordered" evidence="1">
    <location>
        <begin position="1"/>
        <end position="28"/>
    </location>
</feature>
<organism evidence="2">
    <name type="scientific">viral metagenome</name>
    <dbReference type="NCBI Taxonomy" id="1070528"/>
    <lineage>
        <taxon>unclassified sequences</taxon>
        <taxon>metagenomes</taxon>
        <taxon>organismal metagenomes</taxon>
    </lineage>
</organism>
<name>A0A6C0KMR7_9ZZZZ</name>
<reference evidence="2" key="1">
    <citation type="journal article" date="2020" name="Nature">
        <title>Giant virus diversity and host interactions through global metagenomics.</title>
        <authorList>
            <person name="Schulz F."/>
            <person name="Roux S."/>
            <person name="Paez-Espino D."/>
            <person name="Jungbluth S."/>
            <person name="Walsh D.A."/>
            <person name="Denef V.J."/>
            <person name="McMahon K.D."/>
            <person name="Konstantinidis K.T."/>
            <person name="Eloe-Fadrosh E.A."/>
            <person name="Kyrpides N.C."/>
            <person name="Woyke T."/>
        </authorList>
    </citation>
    <scope>NUCLEOTIDE SEQUENCE</scope>
    <source>
        <strain evidence="2">GVMAG-S-3300013014-104</strain>
    </source>
</reference>
<proteinExistence type="predicted"/>
<evidence type="ECO:0000313" key="2">
    <source>
        <dbReference type="EMBL" id="QHU19322.1"/>
    </source>
</evidence>
<evidence type="ECO:0000256" key="1">
    <source>
        <dbReference type="SAM" id="MobiDB-lite"/>
    </source>
</evidence>
<dbReference type="EMBL" id="MN740947">
    <property type="protein sequence ID" value="QHU19322.1"/>
    <property type="molecule type" value="Genomic_DNA"/>
</dbReference>
<dbReference type="AlphaFoldDB" id="A0A6C0KMR7"/>
<protein>
    <submittedName>
        <fullName evidence="2">Uncharacterized protein</fullName>
    </submittedName>
</protein>
<sequence>MAPHEGYHEAAGPAPIHPPAPSGPARGRFAELANDAGKARKVVAGLGDAEPREYEFQQIGKFVDGVNVFVKNLGFVGLNEDQAQAVKQNVSYTATFINAARRSATDAVTAQPNGW</sequence>